<dbReference type="GeneID" id="7837786"/>
<evidence type="ECO:0000256" key="5">
    <source>
        <dbReference type="SAM" id="MobiDB-lite"/>
    </source>
</evidence>
<reference evidence="7" key="1">
    <citation type="journal article" date="2006" name="PLoS Biol.">
        <title>Macronuclear genome sequence of the ciliate Tetrahymena thermophila, a model eukaryote.</title>
        <authorList>
            <person name="Eisen J.A."/>
            <person name="Coyne R.S."/>
            <person name="Wu M."/>
            <person name="Wu D."/>
            <person name="Thiagarajan M."/>
            <person name="Wortman J.R."/>
            <person name="Badger J.H."/>
            <person name="Ren Q."/>
            <person name="Amedeo P."/>
            <person name="Jones K.M."/>
            <person name="Tallon L.J."/>
            <person name="Delcher A.L."/>
            <person name="Salzberg S.L."/>
            <person name="Silva J.C."/>
            <person name="Haas B.J."/>
            <person name="Majoros W.H."/>
            <person name="Farzad M."/>
            <person name="Carlton J.M."/>
            <person name="Smith R.K. Jr."/>
            <person name="Garg J."/>
            <person name="Pearlman R.E."/>
            <person name="Karrer K.M."/>
            <person name="Sun L."/>
            <person name="Manning G."/>
            <person name="Elde N.C."/>
            <person name="Turkewitz A.P."/>
            <person name="Asai D.J."/>
            <person name="Wilkes D.E."/>
            <person name="Wang Y."/>
            <person name="Cai H."/>
            <person name="Collins K."/>
            <person name="Stewart B.A."/>
            <person name="Lee S.R."/>
            <person name="Wilamowska K."/>
            <person name="Weinberg Z."/>
            <person name="Ruzzo W.L."/>
            <person name="Wloga D."/>
            <person name="Gaertig J."/>
            <person name="Frankel J."/>
            <person name="Tsao C.-C."/>
            <person name="Gorovsky M.A."/>
            <person name="Keeling P.J."/>
            <person name="Waller R.F."/>
            <person name="Patron N.J."/>
            <person name="Cherry J.M."/>
            <person name="Stover N.A."/>
            <person name="Krieger C.J."/>
            <person name="del Toro C."/>
            <person name="Ryder H.F."/>
            <person name="Williamson S.C."/>
            <person name="Barbeau R.A."/>
            <person name="Hamilton E.P."/>
            <person name="Orias E."/>
        </authorList>
    </citation>
    <scope>NUCLEOTIDE SEQUENCE [LARGE SCALE GENOMIC DNA]</scope>
    <source>
        <strain evidence="7">SB210</strain>
    </source>
</reference>
<sequence length="418" mass="50023">MDSQQQSQEQFNEDDFIVRDQKEIEEYIEKVNHLTDEEIAHLKEEDKIEIRELEKKLTTAEKNLLKSQFNLSKKPDTWEQKLPEEIEKLRDQIRKKFELNKNGKETMPVLFYQWNQELEEKAKQMIEDDSELLDEVTYEKFESTANKQWDKFYKNHKLGFFHNRHYLYKEFPELVAMNDEENKNKSFIMCELGCGVGDTIYPLMPQYPAIKKFYVCDFSSKAIEWVKKAEPYDPEKVVAEVADLVNDPIPAAFNPPADIVTLIFVLSAISPENHQKVISKIFEWMKPGSVIYFRDYGRYDFAQLNFSRKKGRKLKDHFYVKHDGTRVYYFPKEEISELFQNAGFEEIENNVHYRYLENRKTGLQMYRVWLQARFRKPLTNTVEDVKIDTEPIKNDEIHDDKMHSQEQIEEQKNQENVQ</sequence>
<dbReference type="FunCoup" id="Q23BV8">
    <property type="interactions" value="483"/>
</dbReference>
<keyword evidence="7" id="KW-1185">Reference proteome</keyword>
<proteinExistence type="inferred from homology"/>
<dbReference type="InParanoid" id="Q23BV8"/>
<evidence type="ECO:0000256" key="1">
    <source>
        <dbReference type="ARBA" id="ARBA00009725"/>
    </source>
</evidence>
<dbReference type="eggNOG" id="KOG2361">
    <property type="taxonomic scope" value="Eukaryota"/>
</dbReference>
<dbReference type="AlphaFoldDB" id="Q23BV8"/>
<gene>
    <name evidence="6" type="ORF">TTHERM_00227240</name>
</gene>
<evidence type="ECO:0000313" key="6">
    <source>
        <dbReference type="EMBL" id="EAR94010.1"/>
    </source>
</evidence>
<feature type="region of interest" description="Disordered" evidence="5">
    <location>
        <begin position="390"/>
        <end position="418"/>
    </location>
</feature>
<accession>Q23BV8</accession>
<dbReference type="EMBL" id="GG662718">
    <property type="protein sequence ID" value="EAR94010.1"/>
    <property type="molecule type" value="Genomic_DNA"/>
</dbReference>
<evidence type="ECO:0000313" key="7">
    <source>
        <dbReference type="Proteomes" id="UP000009168"/>
    </source>
</evidence>
<feature type="coiled-coil region" evidence="4">
    <location>
        <begin position="17"/>
        <end position="70"/>
    </location>
</feature>
<organism evidence="6 7">
    <name type="scientific">Tetrahymena thermophila (strain SB210)</name>
    <dbReference type="NCBI Taxonomy" id="312017"/>
    <lineage>
        <taxon>Eukaryota</taxon>
        <taxon>Sar</taxon>
        <taxon>Alveolata</taxon>
        <taxon>Ciliophora</taxon>
        <taxon>Intramacronucleata</taxon>
        <taxon>Oligohymenophorea</taxon>
        <taxon>Hymenostomatida</taxon>
        <taxon>Tetrahymenina</taxon>
        <taxon>Tetrahymenidae</taxon>
        <taxon>Tetrahymena</taxon>
    </lineage>
</organism>
<dbReference type="HOGENOM" id="CLU_658053_0_0_1"/>
<dbReference type="KEGG" id="tet:TTHERM_00227240"/>
<dbReference type="GO" id="GO:0008173">
    <property type="term" value="F:RNA methyltransferase activity"/>
    <property type="evidence" value="ECO:0007669"/>
    <property type="project" value="UniProtKB-ARBA"/>
</dbReference>
<evidence type="ECO:0000256" key="4">
    <source>
        <dbReference type="SAM" id="Coils"/>
    </source>
</evidence>
<dbReference type="PANTHER" id="PTHR22809">
    <property type="entry name" value="METHYLTRANSFERASE-RELATED"/>
    <property type="match status" value="1"/>
</dbReference>
<name>Q23BV8_TETTS</name>
<evidence type="ECO:0000256" key="2">
    <source>
        <dbReference type="ARBA" id="ARBA00022603"/>
    </source>
</evidence>
<evidence type="ECO:0000256" key="3">
    <source>
        <dbReference type="ARBA" id="ARBA00022679"/>
    </source>
</evidence>
<dbReference type="OMA" id="HYRYLEN"/>
<keyword evidence="2" id="KW-0489">Methyltransferase</keyword>
<dbReference type="PANTHER" id="PTHR22809:SF5">
    <property type="entry name" value="TRNA N(3)-METHYLCYTIDINE METHYLTRANSFERASE METTL6"/>
    <property type="match status" value="1"/>
</dbReference>
<dbReference type="Gene3D" id="3.40.50.150">
    <property type="entry name" value="Vaccinia Virus protein VP39"/>
    <property type="match status" value="1"/>
</dbReference>
<dbReference type="Proteomes" id="UP000009168">
    <property type="component" value="Unassembled WGS sequence"/>
</dbReference>
<dbReference type="RefSeq" id="XP_001014255.1">
    <property type="nucleotide sequence ID" value="XM_001014255.3"/>
</dbReference>
<dbReference type="SUPFAM" id="SSF53335">
    <property type="entry name" value="S-adenosyl-L-methionine-dependent methyltransferases"/>
    <property type="match status" value="1"/>
</dbReference>
<dbReference type="CDD" id="cd02440">
    <property type="entry name" value="AdoMet_MTases"/>
    <property type="match status" value="1"/>
</dbReference>
<comment type="similarity">
    <text evidence="1">Belongs to the methyltransferase superfamily. METL family.</text>
</comment>
<dbReference type="Pfam" id="PF13489">
    <property type="entry name" value="Methyltransf_23"/>
    <property type="match status" value="1"/>
</dbReference>
<keyword evidence="4" id="KW-0175">Coiled coil</keyword>
<dbReference type="GO" id="GO:0008757">
    <property type="term" value="F:S-adenosylmethionine-dependent methyltransferase activity"/>
    <property type="evidence" value="ECO:0007669"/>
    <property type="project" value="UniProtKB-ARBA"/>
</dbReference>
<protein>
    <submittedName>
        <fullName evidence="6">Actin binding protein, putative</fullName>
    </submittedName>
</protein>
<dbReference type="InterPro" id="IPR029063">
    <property type="entry name" value="SAM-dependent_MTases_sf"/>
</dbReference>
<dbReference type="InterPro" id="IPR026113">
    <property type="entry name" value="METTL2/6/8-like"/>
</dbReference>
<keyword evidence="3" id="KW-0808">Transferase</keyword>
<dbReference type="OrthoDB" id="417697at2759"/>
<dbReference type="STRING" id="312017.Q23BV8"/>
<dbReference type="GO" id="GO:0032259">
    <property type="term" value="P:methylation"/>
    <property type="evidence" value="ECO:0007669"/>
    <property type="project" value="UniProtKB-KW"/>
</dbReference>